<dbReference type="AlphaFoldDB" id="A0A5C6DNV1"/>
<evidence type="ECO:0000313" key="2">
    <source>
        <dbReference type="EMBL" id="TWU37885.1"/>
    </source>
</evidence>
<organism evidence="2 3">
    <name type="scientific">Novipirellula aureliae</name>
    <dbReference type="NCBI Taxonomy" id="2527966"/>
    <lineage>
        <taxon>Bacteria</taxon>
        <taxon>Pseudomonadati</taxon>
        <taxon>Planctomycetota</taxon>
        <taxon>Planctomycetia</taxon>
        <taxon>Pirellulales</taxon>
        <taxon>Pirellulaceae</taxon>
        <taxon>Novipirellula</taxon>
    </lineage>
</organism>
<comment type="caution">
    <text evidence="2">The sequence shown here is derived from an EMBL/GenBank/DDBJ whole genome shotgun (WGS) entry which is preliminary data.</text>
</comment>
<accession>A0A5C6DNV1</accession>
<keyword evidence="1" id="KW-0812">Transmembrane</keyword>
<evidence type="ECO:0000256" key="1">
    <source>
        <dbReference type="SAM" id="Phobius"/>
    </source>
</evidence>
<name>A0A5C6DNV1_9BACT</name>
<dbReference type="EMBL" id="SJPY01000007">
    <property type="protein sequence ID" value="TWU37885.1"/>
    <property type="molecule type" value="Genomic_DNA"/>
</dbReference>
<evidence type="ECO:0000313" key="3">
    <source>
        <dbReference type="Proteomes" id="UP000315471"/>
    </source>
</evidence>
<feature type="transmembrane region" description="Helical" evidence="1">
    <location>
        <begin position="18"/>
        <end position="36"/>
    </location>
</feature>
<sequence>MNEQTPFKGSRRDWFVSVYRNALLVILSIGSAFLAFRSRDASGCTRRIPCQTCGLWDRCEQPAALSSRRAKLQQNVKKGLR</sequence>
<keyword evidence="3" id="KW-1185">Reference proteome</keyword>
<reference evidence="2 3" key="1">
    <citation type="submission" date="2019-02" db="EMBL/GenBank/DDBJ databases">
        <title>Deep-cultivation of Planctomycetes and their phenomic and genomic characterization uncovers novel biology.</title>
        <authorList>
            <person name="Wiegand S."/>
            <person name="Jogler M."/>
            <person name="Boedeker C."/>
            <person name="Pinto D."/>
            <person name="Vollmers J."/>
            <person name="Rivas-Marin E."/>
            <person name="Kohn T."/>
            <person name="Peeters S.H."/>
            <person name="Heuer A."/>
            <person name="Rast P."/>
            <person name="Oberbeckmann S."/>
            <person name="Bunk B."/>
            <person name="Jeske O."/>
            <person name="Meyerdierks A."/>
            <person name="Storesund J.E."/>
            <person name="Kallscheuer N."/>
            <person name="Luecker S."/>
            <person name="Lage O.M."/>
            <person name="Pohl T."/>
            <person name="Merkel B.J."/>
            <person name="Hornburger P."/>
            <person name="Mueller R.-W."/>
            <person name="Bruemmer F."/>
            <person name="Labrenz M."/>
            <person name="Spormann A.M."/>
            <person name="Op Den Camp H."/>
            <person name="Overmann J."/>
            <person name="Amann R."/>
            <person name="Jetten M.S.M."/>
            <person name="Mascher T."/>
            <person name="Medema M.H."/>
            <person name="Devos D.P."/>
            <person name="Kaster A.-K."/>
            <person name="Ovreas L."/>
            <person name="Rohde M."/>
            <person name="Galperin M.Y."/>
            <person name="Jogler C."/>
        </authorList>
    </citation>
    <scope>NUCLEOTIDE SEQUENCE [LARGE SCALE GENOMIC DNA]</scope>
    <source>
        <strain evidence="2 3">Q31b</strain>
    </source>
</reference>
<gene>
    <name evidence="2" type="ORF">Q31b_46740</name>
</gene>
<proteinExistence type="predicted"/>
<protein>
    <submittedName>
        <fullName evidence="2">Uncharacterized protein</fullName>
    </submittedName>
</protein>
<dbReference type="RefSeq" id="WP_146601804.1">
    <property type="nucleotide sequence ID" value="NZ_SJPY01000007.1"/>
</dbReference>
<dbReference type="Proteomes" id="UP000315471">
    <property type="component" value="Unassembled WGS sequence"/>
</dbReference>
<keyword evidence="1" id="KW-1133">Transmembrane helix</keyword>
<keyword evidence="1" id="KW-0472">Membrane</keyword>